<dbReference type="InterPro" id="IPR037143">
    <property type="entry name" value="4-PPantetheinyl_Trfase_dom_sf"/>
</dbReference>
<comment type="function">
    <text evidence="11">Transfers the 4'-phosphopantetheine moiety from coenzyme A to the 'Ser-36' of acyl-carrier-protein.</text>
</comment>
<organism evidence="15 16">
    <name type="scientific">Leclercia adecarboxylata</name>
    <dbReference type="NCBI Taxonomy" id="83655"/>
    <lineage>
        <taxon>Bacteria</taxon>
        <taxon>Pseudomonadati</taxon>
        <taxon>Pseudomonadota</taxon>
        <taxon>Gammaproteobacteria</taxon>
        <taxon>Enterobacterales</taxon>
        <taxon>Enterobacteriaceae</taxon>
        <taxon>Leclercia</taxon>
    </lineage>
</organism>
<evidence type="ECO:0000256" key="1">
    <source>
        <dbReference type="ARBA" id="ARBA00022490"/>
    </source>
</evidence>
<feature type="domain" description="4'-phosphopantetheinyl transferase" evidence="14">
    <location>
        <begin position="249"/>
        <end position="348"/>
    </location>
</feature>
<dbReference type="AlphaFoldDB" id="A0A4U9IGQ4"/>
<comment type="similarity">
    <text evidence="12">Belongs to the P-Pant transferase superfamily. AcpS family.</text>
</comment>
<comment type="function">
    <text evidence="13">Catalyzes the complicated ring closure reaction between the two acyclic compounds 1-deoxy-D-xylulose-5-phosphate (DXP) and 3-amino-2-oxopropyl phosphate (1-amino-acetone-3-phosphate or AAP) to form pyridoxine 5'-phosphate (PNP) and inorganic phosphate.</text>
</comment>
<evidence type="ECO:0000256" key="11">
    <source>
        <dbReference type="ARBA" id="ARBA00054726"/>
    </source>
</evidence>
<evidence type="ECO:0000256" key="2">
    <source>
        <dbReference type="ARBA" id="ARBA00022516"/>
    </source>
</evidence>
<dbReference type="NCBIfam" id="NF003623">
    <property type="entry name" value="PRK05265.1-1"/>
    <property type="match status" value="1"/>
</dbReference>
<feature type="binding site" evidence="12">
    <location>
        <position position="253"/>
    </location>
    <ligand>
        <name>Mg(2+)</name>
        <dbReference type="ChEBI" id="CHEBI:18420"/>
    </ligand>
</feature>
<dbReference type="InterPro" id="IPR004569">
    <property type="entry name" value="PyrdxlP_synth_PdxJ"/>
</dbReference>
<name>A0A4U9IGQ4_9ENTR</name>
<keyword evidence="6 12" id="KW-0460">Magnesium</keyword>
<dbReference type="Gene3D" id="3.90.470.20">
    <property type="entry name" value="4'-phosphopantetheinyl transferase domain"/>
    <property type="match status" value="1"/>
</dbReference>
<feature type="site" description="Transition state stabilizer" evidence="13">
    <location>
        <position position="153"/>
    </location>
</feature>
<dbReference type="NCBIfam" id="NF003627">
    <property type="entry name" value="PRK05265.1-5"/>
    <property type="match status" value="1"/>
</dbReference>
<evidence type="ECO:0000256" key="4">
    <source>
        <dbReference type="ARBA" id="ARBA00022723"/>
    </source>
</evidence>
<keyword evidence="2 12" id="KW-0444">Lipid biosynthesis</keyword>
<dbReference type="InterPro" id="IPR002582">
    <property type="entry name" value="ACPS"/>
</dbReference>
<evidence type="ECO:0000256" key="13">
    <source>
        <dbReference type="HAMAP-Rule" id="MF_00279"/>
    </source>
</evidence>
<dbReference type="InterPro" id="IPR036130">
    <property type="entry name" value="Pyridoxine-5'_phos_synth"/>
</dbReference>
<dbReference type="NCBIfam" id="TIGR00559">
    <property type="entry name" value="pdxJ"/>
    <property type="match status" value="1"/>
</dbReference>
<feature type="binding site" evidence="13">
    <location>
        <position position="47"/>
    </location>
    <ligand>
        <name>1-deoxy-D-xylulose 5-phosphate</name>
        <dbReference type="ChEBI" id="CHEBI:57792"/>
    </ligand>
</feature>
<dbReference type="SUPFAM" id="SSF56214">
    <property type="entry name" value="4'-phosphopantetheinyl transferase"/>
    <property type="match status" value="1"/>
</dbReference>
<feature type="active site" description="Proton acceptor" evidence="13">
    <location>
        <position position="45"/>
    </location>
</feature>
<dbReference type="PANTHER" id="PTHR30456">
    <property type="entry name" value="PYRIDOXINE 5'-PHOSPHATE SYNTHASE"/>
    <property type="match status" value="1"/>
</dbReference>
<dbReference type="Proteomes" id="UP000310719">
    <property type="component" value="Chromosome"/>
</dbReference>
<feature type="binding site" evidence="12">
    <location>
        <position position="302"/>
    </location>
    <ligand>
        <name>Mg(2+)</name>
        <dbReference type="ChEBI" id="CHEBI:18420"/>
    </ligand>
</feature>
<comment type="catalytic activity">
    <reaction evidence="10 12">
        <text>apo-[ACP] + CoA = holo-[ACP] + adenosine 3',5'-bisphosphate + H(+)</text>
        <dbReference type="Rhea" id="RHEA:12068"/>
        <dbReference type="Rhea" id="RHEA-COMP:9685"/>
        <dbReference type="Rhea" id="RHEA-COMP:9690"/>
        <dbReference type="ChEBI" id="CHEBI:15378"/>
        <dbReference type="ChEBI" id="CHEBI:29999"/>
        <dbReference type="ChEBI" id="CHEBI:57287"/>
        <dbReference type="ChEBI" id="CHEBI:58343"/>
        <dbReference type="ChEBI" id="CHEBI:64479"/>
        <dbReference type="EC" id="2.7.8.7"/>
    </reaction>
</comment>
<keyword evidence="8 12" id="KW-0443">Lipid metabolism</keyword>
<dbReference type="InterPro" id="IPR013785">
    <property type="entry name" value="Aldolase_TIM"/>
</dbReference>
<dbReference type="GO" id="GO:0033856">
    <property type="term" value="F:pyridoxine 5'-phosphate synthase activity"/>
    <property type="evidence" value="ECO:0007669"/>
    <property type="project" value="UniProtKB-UniRule"/>
</dbReference>
<keyword evidence="5 12" id="KW-0276">Fatty acid metabolism</keyword>
<comment type="function">
    <text evidence="12">Transfers the 4'-phosphopantetheine moiety from coenzyme A to a Ser of acyl-carrier-protein.</text>
</comment>
<dbReference type="STRING" id="83655.APT61_05810"/>
<dbReference type="GO" id="GO:0008615">
    <property type="term" value="P:pyridoxine biosynthetic process"/>
    <property type="evidence" value="ECO:0007669"/>
    <property type="project" value="UniProtKB-UniRule"/>
</dbReference>
<dbReference type="InterPro" id="IPR008278">
    <property type="entry name" value="4-PPantetheinyl_Trfase_dom"/>
</dbReference>
<comment type="catalytic activity">
    <reaction evidence="13">
        <text>3-amino-2-oxopropyl phosphate + 1-deoxy-D-xylulose 5-phosphate = pyridoxine 5'-phosphate + phosphate + 2 H2O + H(+)</text>
        <dbReference type="Rhea" id="RHEA:15265"/>
        <dbReference type="ChEBI" id="CHEBI:15377"/>
        <dbReference type="ChEBI" id="CHEBI:15378"/>
        <dbReference type="ChEBI" id="CHEBI:43474"/>
        <dbReference type="ChEBI" id="CHEBI:57279"/>
        <dbReference type="ChEBI" id="CHEBI:57792"/>
        <dbReference type="ChEBI" id="CHEBI:58589"/>
        <dbReference type="EC" id="2.6.99.2"/>
    </reaction>
</comment>
<feature type="binding site" evidence="13">
    <location>
        <position position="194"/>
    </location>
    <ligand>
        <name>3-amino-2-oxopropyl phosphate</name>
        <dbReference type="ChEBI" id="CHEBI:57279"/>
    </ligand>
</feature>
<feature type="active site" description="Proton donor" evidence="13">
    <location>
        <position position="193"/>
    </location>
</feature>
<evidence type="ECO:0000256" key="8">
    <source>
        <dbReference type="ARBA" id="ARBA00023098"/>
    </source>
</evidence>
<dbReference type="FunFam" id="3.90.470.20:FF:000001">
    <property type="entry name" value="Holo-[acyl-carrier-protein] synthase"/>
    <property type="match status" value="1"/>
</dbReference>
<dbReference type="NCBIfam" id="TIGR00556">
    <property type="entry name" value="pantethn_trn"/>
    <property type="match status" value="1"/>
</dbReference>
<dbReference type="CDD" id="cd00003">
    <property type="entry name" value="PNPsynthase"/>
    <property type="match status" value="1"/>
</dbReference>
<dbReference type="GO" id="GO:0006633">
    <property type="term" value="P:fatty acid biosynthetic process"/>
    <property type="evidence" value="ECO:0007669"/>
    <property type="project" value="UniProtKB-UniRule"/>
</dbReference>
<feature type="binding site" evidence="13">
    <location>
        <begin position="11"/>
        <end position="12"/>
    </location>
    <ligand>
        <name>1-deoxy-D-xylulose 5-phosphate</name>
        <dbReference type="ChEBI" id="CHEBI:57792"/>
    </ligand>
</feature>
<feature type="binding site" evidence="13">
    <location>
        <position position="52"/>
    </location>
    <ligand>
        <name>1-deoxy-D-xylulose 5-phosphate</name>
        <dbReference type="ChEBI" id="CHEBI:57792"/>
    </ligand>
</feature>
<comment type="similarity">
    <text evidence="13">Belongs to the PNP synthase family.</text>
</comment>
<evidence type="ECO:0000256" key="5">
    <source>
        <dbReference type="ARBA" id="ARBA00022832"/>
    </source>
</evidence>
<sequence>MAELLLGINIDHIATLRNARGTAYPDPVQAAFIAEQGGADGITVHLREDRRHITDRDVRVLRQTLDTRMNLEMAVTEEMLAIAVETKPHFCCLVPEKRQEVTTEGGLDVAGQLDKMRDACKRLADAGILVSLFIDADEAQIKAAADVGAPYIEIHTGCYADAEDEATQAKELDRIARAATYAAGLGLKVNAGHGLTYHNVKAIAAIPEMHELNIGHAIIGRAVMSGPERGGGRDETSDAGSPQVMAILGLGTDIVEIARIEAVITRSGDRLARRVLSDNEWAIWETHQQPVRFLAKRFAVKEAAAKAFGTGIRNGLAFNQFEVFNDELGKPRLRLWGEALTLAAKLGVGAYARHAGG</sequence>
<reference evidence="15 16" key="1">
    <citation type="submission" date="2019-05" db="EMBL/GenBank/DDBJ databases">
        <authorList>
            <consortium name="Pathogen Informatics"/>
        </authorList>
    </citation>
    <scope>NUCLEOTIDE SEQUENCE [LARGE SCALE GENOMIC DNA]</scope>
    <source>
        <strain evidence="15 16">NCTC13032</strain>
    </source>
</reference>
<evidence type="ECO:0000313" key="16">
    <source>
        <dbReference type="Proteomes" id="UP000310719"/>
    </source>
</evidence>
<feature type="binding site" evidence="13">
    <location>
        <begin position="215"/>
        <end position="216"/>
    </location>
    <ligand>
        <name>3-amino-2-oxopropyl phosphate</name>
        <dbReference type="ChEBI" id="CHEBI:57279"/>
    </ligand>
</feature>
<evidence type="ECO:0000313" key="15">
    <source>
        <dbReference type="EMBL" id="VTP74689.1"/>
    </source>
</evidence>
<dbReference type="NCBIfam" id="NF003625">
    <property type="entry name" value="PRK05265.1-3"/>
    <property type="match status" value="1"/>
</dbReference>
<feature type="binding site" evidence="13">
    <location>
        <position position="102"/>
    </location>
    <ligand>
        <name>1-deoxy-D-xylulose 5-phosphate</name>
        <dbReference type="ChEBI" id="CHEBI:57792"/>
    </ligand>
</feature>
<accession>A0A4U9IGQ4</accession>
<feature type="binding site" evidence="13">
    <location>
        <position position="9"/>
    </location>
    <ligand>
        <name>3-amino-2-oxopropyl phosphate</name>
        <dbReference type="ChEBI" id="CHEBI:57279"/>
    </ligand>
</feature>
<dbReference type="NCBIfam" id="TIGR00516">
    <property type="entry name" value="acpS"/>
    <property type="match status" value="1"/>
</dbReference>
<dbReference type="SUPFAM" id="SSF63892">
    <property type="entry name" value="Pyridoxine 5'-phosphate synthase"/>
    <property type="match status" value="1"/>
</dbReference>
<dbReference type="InterPro" id="IPR004568">
    <property type="entry name" value="Ppantetheine-prot_Trfase_dom"/>
</dbReference>
<comment type="cofactor">
    <cofactor evidence="12">
        <name>Mg(2+)</name>
        <dbReference type="ChEBI" id="CHEBI:18420"/>
    </cofactor>
</comment>
<keyword evidence="3 12" id="KW-0808">Transferase</keyword>
<evidence type="ECO:0000256" key="9">
    <source>
        <dbReference type="ARBA" id="ARBA00023160"/>
    </source>
</evidence>
<proteinExistence type="inferred from homology"/>
<protein>
    <recommendedName>
        <fullName evidence="12 13">Multifunctional fusion protein</fullName>
    </recommendedName>
    <domain>
        <recommendedName>
            <fullName evidence="12">Holo-[acyl-carrier-protein] synthase</fullName>
            <shortName evidence="12">Holo-ACP synthase</shortName>
            <ecNumber evidence="12">2.7.8.7</ecNumber>
        </recommendedName>
        <alternativeName>
            <fullName evidence="12">4'-phosphopantetheinyl transferase AcpS</fullName>
        </alternativeName>
    </domain>
    <domain>
        <recommendedName>
            <fullName evidence="13">Pyridoxine 5'-phosphate synthase</fullName>
            <shortName evidence="13">PNP synthase</shortName>
            <ecNumber evidence="13">2.6.99.2</ecNumber>
        </recommendedName>
    </domain>
</protein>
<dbReference type="GO" id="GO:0000287">
    <property type="term" value="F:magnesium ion binding"/>
    <property type="evidence" value="ECO:0007669"/>
    <property type="project" value="UniProtKB-UniRule"/>
</dbReference>
<comment type="subcellular location">
    <subcellularLocation>
        <location evidence="12">Cytoplasm</location>
    </subcellularLocation>
</comment>
<dbReference type="HAMAP" id="MF_00101">
    <property type="entry name" value="AcpS"/>
    <property type="match status" value="1"/>
</dbReference>
<comment type="subunit">
    <text evidence="13">Homooctamer; tetramer of dimers.</text>
</comment>
<dbReference type="Pfam" id="PF01648">
    <property type="entry name" value="ACPS"/>
    <property type="match status" value="1"/>
</dbReference>
<dbReference type="GO" id="GO:0005829">
    <property type="term" value="C:cytosol"/>
    <property type="evidence" value="ECO:0007669"/>
    <property type="project" value="TreeGrafter"/>
</dbReference>
<keyword evidence="7 13" id="KW-0664">Pyridoxine biosynthesis</keyword>
<evidence type="ECO:0000256" key="6">
    <source>
        <dbReference type="ARBA" id="ARBA00022842"/>
    </source>
</evidence>
<evidence type="ECO:0000256" key="7">
    <source>
        <dbReference type="ARBA" id="ARBA00023096"/>
    </source>
</evidence>
<feature type="binding site" evidence="13">
    <location>
        <position position="20"/>
    </location>
    <ligand>
        <name>3-amino-2-oxopropyl phosphate</name>
        <dbReference type="ChEBI" id="CHEBI:57279"/>
    </ligand>
</feature>
<dbReference type="HAMAP" id="MF_00279">
    <property type="entry name" value="PdxJ"/>
    <property type="match status" value="1"/>
</dbReference>
<evidence type="ECO:0000256" key="10">
    <source>
        <dbReference type="ARBA" id="ARBA00050875"/>
    </source>
</evidence>
<dbReference type="UniPathway" id="UPA00244">
    <property type="reaction ID" value="UER00313"/>
</dbReference>
<keyword evidence="4 12" id="KW-0479">Metal-binding</keyword>
<dbReference type="FunFam" id="3.20.20.70:FF:000042">
    <property type="entry name" value="Pyridoxine 5'-phosphate synthase"/>
    <property type="match status" value="1"/>
</dbReference>
<dbReference type="EMBL" id="LR590464">
    <property type="protein sequence ID" value="VTP74689.1"/>
    <property type="molecule type" value="Genomic_DNA"/>
</dbReference>
<evidence type="ECO:0000256" key="3">
    <source>
        <dbReference type="ARBA" id="ARBA00022679"/>
    </source>
</evidence>
<dbReference type="GO" id="GO:0008897">
    <property type="term" value="F:holo-[acyl-carrier-protein] synthase activity"/>
    <property type="evidence" value="ECO:0007669"/>
    <property type="project" value="UniProtKB-UniRule"/>
</dbReference>
<feature type="active site" description="Proton acceptor" evidence="13">
    <location>
        <position position="72"/>
    </location>
</feature>
<comment type="pathway">
    <text evidence="13">Cofactor biosynthesis; pyridoxine 5'-phosphate biosynthesis; pyridoxine 5'-phosphate from D-erythrose 4-phosphate: step 5/5.</text>
</comment>
<gene>
    <name evidence="13 15" type="primary">pdxJ</name>
    <name evidence="12" type="synonym">acpS</name>
    <name evidence="15" type="ORF">NCTC13032_05492</name>
</gene>
<evidence type="ECO:0000259" key="14">
    <source>
        <dbReference type="Pfam" id="PF01648"/>
    </source>
</evidence>
<dbReference type="EC" id="2.7.8.7" evidence="12"/>
<evidence type="ECO:0000256" key="12">
    <source>
        <dbReference type="HAMAP-Rule" id="MF_00101"/>
    </source>
</evidence>
<dbReference type="EC" id="2.6.99.2" evidence="13"/>
<dbReference type="PANTHER" id="PTHR30456:SF0">
    <property type="entry name" value="PYRIDOXINE 5'-PHOSPHATE SYNTHASE"/>
    <property type="match status" value="1"/>
</dbReference>
<dbReference type="Pfam" id="PF03740">
    <property type="entry name" value="PdxJ"/>
    <property type="match status" value="1"/>
</dbReference>
<keyword evidence="1 12" id="KW-0963">Cytoplasm</keyword>
<keyword evidence="9 12" id="KW-0275">Fatty acid biosynthesis</keyword>
<dbReference type="Gene3D" id="3.20.20.70">
    <property type="entry name" value="Aldolase class I"/>
    <property type="match status" value="1"/>
</dbReference>